<dbReference type="CDD" id="cd05402">
    <property type="entry name" value="NT_PAP_TUTase"/>
    <property type="match status" value="1"/>
</dbReference>
<evidence type="ECO:0000259" key="1">
    <source>
        <dbReference type="Pfam" id="PF22600"/>
    </source>
</evidence>
<name>A0AA36J8H3_9DINO</name>
<dbReference type="SUPFAM" id="SSF81301">
    <property type="entry name" value="Nucleotidyltransferase"/>
    <property type="match status" value="1"/>
</dbReference>
<dbReference type="PANTHER" id="PTHR12271">
    <property type="entry name" value="POLY A POLYMERASE CID PAP -RELATED"/>
    <property type="match status" value="1"/>
</dbReference>
<reference evidence="2" key="1">
    <citation type="submission" date="2023-08" db="EMBL/GenBank/DDBJ databases">
        <authorList>
            <person name="Chen Y."/>
            <person name="Shah S."/>
            <person name="Dougan E. K."/>
            <person name="Thang M."/>
            <person name="Chan C."/>
        </authorList>
    </citation>
    <scope>NUCLEOTIDE SEQUENCE</scope>
</reference>
<dbReference type="Pfam" id="PF22600">
    <property type="entry name" value="MTPAP-like_central"/>
    <property type="match status" value="1"/>
</dbReference>
<evidence type="ECO:0000313" key="3">
    <source>
        <dbReference type="Proteomes" id="UP001178507"/>
    </source>
</evidence>
<evidence type="ECO:0000313" key="2">
    <source>
        <dbReference type="EMBL" id="CAJ1401037.1"/>
    </source>
</evidence>
<proteinExistence type="predicted"/>
<dbReference type="InterPro" id="IPR043519">
    <property type="entry name" value="NT_sf"/>
</dbReference>
<dbReference type="Gene3D" id="1.10.1410.10">
    <property type="match status" value="1"/>
</dbReference>
<dbReference type="SUPFAM" id="SSF81631">
    <property type="entry name" value="PAP/OAS1 substrate-binding domain"/>
    <property type="match status" value="1"/>
</dbReference>
<dbReference type="PANTHER" id="PTHR12271:SF40">
    <property type="entry name" value="POLY(A) RNA POLYMERASE GLD2"/>
    <property type="match status" value="1"/>
</dbReference>
<dbReference type="Proteomes" id="UP001178507">
    <property type="component" value="Unassembled WGS sequence"/>
</dbReference>
<keyword evidence="3" id="KW-1185">Reference proteome</keyword>
<dbReference type="InterPro" id="IPR054708">
    <property type="entry name" value="MTPAP-like_central"/>
</dbReference>
<feature type="domain" description="Poly(A) RNA polymerase mitochondrial-like central palm" evidence="1">
    <location>
        <begin position="21"/>
        <end position="137"/>
    </location>
</feature>
<dbReference type="AlphaFoldDB" id="A0AA36J8H3"/>
<dbReference type="GO" id="GO:0031123">
    <property type="term" value="P:RNA 3'-end processing"/>
    <property type="evidence" value="ECO:0007669"/>
    <property type="project" value="TreeGrafter"/>
</dbReference>
<comment type="caution">
    <text evidence="2">The sequence shown here is derived from an EMBL/GenBank/DDBJ whole genome shotgun (WGS) entry which is preliminary data.</text>
</comment>
<accession>A0AA36J8H3</accession>
<dbReference type="GO" id="GO:0016779">
    <property type="term" value="F:nucleotidyltransferase activity"/>
    <property type="evidence" value="ECO:0007669"/>
    <property type="project" value="TreeGrafter"/>
</dbReference>
<organism evidence="2 3">
    <name type="scientific">Effrenium voratum</name>
    <dbReference type="NCBI Taxonomy" id="2562239"/>
    <lineage>
        <taxon>Eukaryota</taxon>
        <taxon>Sar</taxon>
        <taxon>Alveolata</taxon>
        <taxon>Dinophyceae</taxon>
        <taxon>Suessiales</taxon>
        <taxon>Symbiodiniaceae</taxon>
        <taxon>Effrenium</taxon>
    </lineage>
</organism>
<dbReference type="Gene3D" id="3.30.460.10">
    <property type="entry name" value="Beta Polymerase, domain 2"/>
    <property type="match status" value="1"/>
</dbReference>
<dbReference type="EMBL" id="CAUJNA010003395">
    <property type="protein sequence ID" value="CAJ1401037.1"/>
    <property type="molecule type" value="Genomic_DNA"/>
</dbReference>
<protein>
    <recommendedName>
        <fullName evidence="1">Poly(A) RNA polymerase mitochondrial-like central palm domain-containing protein</fullName>
    </recommendedName>
</protein>
<sequence>MAAVKGPAIPSMKLPPRVEAIRDRILPAASEVSPLAQIYAFGSSVNGFGDENSDVDLVVDMGPATPGDQRSWHGRAVDCLEAISDRLSEVEDVRVVEEVMTAKVPILKLKVEGVDCDLSCNNLLPVFNTQLLRRYSELEPRVVELAGELKNWARKQGLHGAFNGHLSSYSFVLLAIFYMQQRGALPCLQREAETRPRAYHEGGKTFNVWMDEYLGTWRRKTSQELDELSLRDFAIFMTEELGWGHHVVSVRLGQSLPLDKFPHLSVKYIDDECLHIEDPFDVQRNLACVFRGYNRGNSNRRLWWGLKKLSDKAKPQLPLPEPEEQVQSQEI</sequence>
<gene>
    <name evidence="2" type="ORF">EVOR1521_LOCUS24255</name>
</gene>